<sequence length="79" mass="8995">MSRIPGFVPPFLRKEPNNASADYLSRKITDVIRREISAEMLDTDNFSNAMWIAMQMLCGPQRAAMTIGRCMITDKKNVE</sequence>
<gene>
    <name evidence="1" type="ORF">DRU74_23090</name>
</gene>
<organism evidence="1">
    <name type="scientific">Salmonella enterica I</name>
    <dbReference type="NCBI Taxonomy" id="59201"/>
    <lineage>
        <taxon>Bacteria</taxon>
        <taxon>Pseudomonadati</taxon>
        <taxon>Pseudomonadota</taxon>
        <taxon>Gammaproteobacteria</taxon>
        <taxon>Enterobacterales</taxon>
        <taxon>Enterobacteriaceae</taxon>
        <taxon>Salmonella</taxon>
    </lineage>
</organism>
<dbReference type="Proteomes" id="UP000885374">
    <property type="component" value="Unassembled WGS sequence"/>
</dbReference>
<accession>A0A3R0Y098</accession>
<reference evidence="1" key="1">
    <citation type="submission" date="2018-07" db="EMBL/GenBank/DDBJ databases">
        <authorList>
            <person name="Ashton P.M."/>
            <person name="Dallman T."/>
            <person name="Nair S."/>
            <person name="De Pinna E."/>
            <person name="Peters T."/>
            <person name="Grant K."/>
        </authorList>
    </citation>
    <scope>NUCLEOTIDE SEQUENCE [LARGE SCALE GENOMIC DNA]</scope>
    <source>
        <strain evidence="1">157339</strain>
    </source>
</reference>
<name>A0A3R0Y098_SALET</name>
<evidence type="ECO:0000313" key="1">
    <source>
        <dbReference type="EMBL" id="MLU99567.1"/>
    </source>
</evidence>
<comment type="caution">
    <text evidence="1">The sequence shown here is derived from an EMBL/GenBank/DDBJ whole genome shotgun (WGS) entry which is preliminary data.</text>
</comment>
<proteinExistence type="predicted"/>
<dbReference type="EMBL" id="RVHM01000047">
    <property type="protein sequence ID" value="MLU99567.1"/>
    <property type="molecule type" value="Genomic_DNA"/>
</dbReference>
<dbReference type="AlphaFoldDB" id="A0A3R0Y098"/>
<protein>
    <submittedName>
        <fullName evidence="1">Uncharacterized protein</fullName>
    </submittedName>
</protein>